<dbReference type="GO" id="GO:0005886">
    <property type="term" value="C:plasma membrane"/>
    <property type="evidence" value="ECO:0007669"/>
    <property type="project" value="TreeGrafter"/>
</dbReference>
<proteinExistence type="predicted"/>
<dbReference type="PANTHER" id="PTHR39966">
    <property type="entry name" value="BLL2471 PROTEIN-RELATED"/>
    <property type="match status" value="1"/>
</dbReference>
<accession>A0A7I9V2W3</accession>
<dbReference type="EMBL" id="BJOU01000019">
    <property type="protein sequence ID" value="GED99521.1"/>
    <property type="molecule type" value="Genomic_DNA"/>
</dbReference>
<organism evidence="2 3">
    <name type="scientific">Gordonia crocea</name>
    <dbReference type="NCBI Taxonomy" id="589162"/>
    <lineage>
        <taxon>Bacteria</taxon>
        <taxon>Bacillati</taxon>
        <taxon>Actinomycetota</taxon>
        <taxon>Actinomycetes</taxon>
        <taxon>Mycobacteriales</taxon>
        <taxon>Gordoniaceae</taxon>
        <taxon>Gordonia</taxon>
    </lineage>
</organism>
<feature type="domain" description="Hemerythrin-like" evidence="1">
    <location>
        <begin position="26"/>
        <end position="112"/>
    </location>
</feature>
<gene>
    <name evidence="2" type="ORF">nbrc107697_35600</name>
</gene>
<keyword evidence="3" id="KW-1185">Reference proteome</keyword>
<protein>
    <recommendedName>
        <fullName evidence="1">Hemerythrin-like domain-containing protein</fullName>
    </recommendedName>
</protein>
<dbReference type="PANTHER" id="PTHR39966:SF1">
    <property type="entry name" value="HEMERYTHRIN-LIKE DOMAIN-CONTAINING PROTEIN"/>
    <property type="match status" value="1"/>
</dbReference>
<evidence type="ECO:0000313" key="2">
    <source>
        <dbReference type="EMBL" id="GED99521.1"/>
    </source>
</evidence>
<evidence type="ECO:0000259" key="1">
    <source>
        <dbReference type="Pfam" id="PF01814"/>
    </source>
</evidence>
<dbReference type="RefSeq" id="WP_228461005.1">
    <property type="nucleotide sequence ID" value="NZ_BJOU01000019.1"/>
</dbReference>
<dbReference type="AlphaFoldDB" id="A0A7I9V2W3"/>
<name>A0A7I9V2W3_9ACTN</name>
<dbReference type="InterPro" id="IPR012312">
    <property type="entry name" value="Hemerythrin-like"/>
</dbReference>
<reference evidence="3" key="1">
    <citation type="submission" date="2019-06" db="EMBL/GenBank/DDBJ databases">
        <title>Gordonia isolated from sludge of a wastewater treatment plant.</title>
        <authorList>
            <person name="Tamura T."/>
            <person name="Aoyama K."/>
            <person name="Kang Y."/>
            <person name="Saito S."/>
            <person name="Akiyama N."/>
            <person name="Yazawa K."/>
            <person name="Gonoi T."/>
            <person name="Mikami Y."/>
        </authorList>
    </citation>
    <scope>NUCLEOTIDE SEQUENCE [LARGE SCALE GENOMIC DNA]</scope>
    <source>
        <strain evidence="3">NBRC 107697</strain>
    </source>
</reference>
<evidence type="ECO:0000313" key="3">
    <source>
        <dbReference type="Proteomes" id="UP000444980"/>
    </source>
</evidence>
<sequence length="142" mass="15975">MTTLAQALQQEHVDIDAGIDGEGTMLDAIAALRRHIYLEEELLFPPLREAGMLGPVMVMLLEHGQMWHLMDELEPILREDPADPRIGSLRRDLVAQIEAHNPKEEMILYPQADTALDEESSSELRDFLEAGSMPDGWVCDRA</sequence>
<dbReference type="Pfam" id="PF01814">
    <property type="entry name" value="Hemerythrin"/>
    <property type="match status" value="1"/>
</dbReference>
<comment type="caution">
    <text evidence="2">The sequence shown here is derived from an EMBL/GenBank/DDBJ whole genome shotgun (WGS) entry which is preliminary data.</text>
</comment>
<dbReference type="Proteomes" id="UP000444980">
    <property type="component" value="Unassembled WGS sequence"/>
</dbReference>
<dbReference type="Gene3D" id="1.20.120.520">
    <property type="entry name" value="nmb1532 protein domain like"/>
    <property type="match status" value="1"/>
</dbReference>